<accession>A0ABP5CL03</accession>
<protein>
    <recommendedName>
        <fullName evidence="5">PknH-like extracellular domain-containing protein</fullName>
    </recommendedName>
</protein>
<evidence type="ECO:0000256" key="2">
    <source>
        <dbReference type="SAM" id="SignalP"/>
    </source>
</evidence>
<comment type="caution">
    <text evidence="3">The sequence shown here is derived from an EMBL/GenBank/DDBJ whole genome shotgun (WGS) entry which is preliminary data.</text>
</comment>
<feature type="chain" id="PRO_5046454107" description="PknH-like extracellular domain-containing protein" evidence="2">
    <location>
        <begin position="28"/>
        <end position="311"/>
    </location>
</feature>
<feature type="compositionally biased region" description="Pro residues" evidence="1">
    <location>
        <begin position="113"/>
        <end position="137"/>
    </location>
</feature>
<dbReference type="EMBL" id="BAAAQM010000011">
    <property type="protein sequence ID" value="GAA1965542.1"/>
    <property type="molecule type" value="Genomic_DNA"/>
</dbReference>
<sequence length="311" mass="30290">MNDHIKPRHRLPTLLAALAAAGVGLTAASCSSHSGGTGSPAAAGPTTASVAAPAEASTAAPTTATGPQAPGADGPAGDLAGVTSHPPAGPGAVSSAAARPGPASSAPSAPSSPAGPGPGAPSSRPAPPAPPPIPAPSLPNAAVADWQPMGGLVAMTVPEGRDIGISECASVHGAAAWHEQGYVSAQHTPAQEDVFGFGDPQSATRAFQSITASLDGCAQTTRDAQRRGGAPLDATVVTTATAQQAQAWSRKWTGVAGQSAAGPQINHYYLVQRGATVILAGFSEFGAHPPTPYDTAGDPAVLTMLTANAGS</sequence>
<reference evidence="4" key="1">
    <citation type="journal article" date="2019" name="Int. J. Syst. Evol. Microbiol.">
        <title>The Global Catalogue of Microorganisms (GCM) 10K type strain sequencing project: providing services to taxonomists for standard genome sequencing and annotation.</title>
        <authorList>
            <consortium name="The Broad Institute Genomics Platform"/>
            <consortium name="The Broad Institute Genome Sequencing Center for Infectious Disease"/>
            <person name="Wu L."/>
            <person name="Ma J."/>
        </authorList>
    </citation>
    <scope>NUCLEOTIDE SEQUENCE [LARGE SCALE GENOMIC DNA]</scope>
    <source>
        <strain evidence="4">JCM 16013</strain>
    </source>
</reference>
<dbReference type="Proteomes" id="UP001499854">
    <property type="component" value="Unassembled WGS sequence"/>
</dbReference>
<feature type="signal peptide" evidence="2">
    <location>
        <begin position="1"/>
        <end position="27"/>
    </location>
</feature>
<keyword evidence="2" id="KW-0732">Signal</keyword>
<organism evidence="3 4">
    <name type="scientific">Catenulispora subtropica</name>
    <dbReference type="NCBI Taxonomy" id="450798"/>
    <lineage>
        <taxon>Bacteria</taxon>
        <taxon>Bacillati</taxon>
        <taxon>Actinomycetota</taxon>
        <taxon>Actinomycetes</taxon>
        <taxon>Catenulisporales</taxon>
        <taxon>Catenulisporaceae</taxon>
        <taxon>Catenulispora</taxon>
    </lineage>
</organism>
<gene>
    <name evidence="3" type="ORF">GCM10009838_23840</name>
</gene>
<dbReference type="PROSITE" id="PS51257">
    <property type="entry name" value="PROKAR_LIPOPROTEIN"/>
    <property type="match status" value="1"/>
</dbReference>
<dbReference type="RefSeq" id="WP_344657028.1">
    <property type="nucleotide sequence ID" value="NZ_BAAAQM010000011.1"/>
</dbReference>
<name>A0ABP5CL03_9ACTN</name>
<evidence type="ECO:0000313" key="4">
    <source>
        <dbReference type="Proteomes" id="UP001499854"/>
    </source>
</evidence>
<feature type="compositionally biased region" description="Low complexity" evidence="1">
    <location>
        <begin position="39"/>
        <end position="81"/>
    </location>
</feature>
<evidence type="ECO:0000313" key="3">
    <source>
        <dbReference type="EMBL" id="GAA1965542.1"/>
    </source>
</evidence>
<proteinExistence type="predicted"/>
<evidence type="ECO:0000256" key="1">
    <source>
        <dbReference type="SAM" id="MobiDB-lite"/>
    </source>
</evidence>
<feature type="compositionally biased region" description="Low complexity" evidence="1">
    <location>
        <begin position="90"/>
        <end position="112"/>
    </location>
</feature>
<feature type="region of interest" description="Disordered" evidence="1">
    <location>
        <begin position="28"/>
        <end position="142"/>
    </location>
</feature>
<keyword evidence="4" id="KW-1185">Reference proteome</keyword>
<evidence type="ECO:0008006" key="5">
    <source>
        <dbReference type="Google" id="ProtNLM"/>
    </source>
</evidence>